<proteinExistence type="predicted"/>
<dbReference type="Proteomes" id="UP000240978">
    <property type="component" value="Unassembled WGS sequence"/>
</dbReference>
<dbReference type="EMBL" id="PYGK01000003">
    <property type="protein sequence ID" value="PSL33293.1"/>
    <property type="molecule type" value="Genomic_DNA"/>
</dbReference>
<accession>A0A2P8GH45</accession>
<comment type="caution">
    <text evidence="1">The sequence shown here is derived from an EMBL/GenBank/DDBJ whole genome shotgun (WGS) entry which is preliminary data.</text>
</comment>
<sequence length="94" mass="10849">MNVKCKNCLPKEGIEVPELSPSEKKKLLELTLQSPIYSVKYLVDIYGLSHLEAKYIVAHVNRTYGLCNRCNFDKLDKEYMVCPKCGSLNFNWEC</sequence>
<gene>
    <name evidence="1" type="ORF">CLV42_103276</name>
</gene>
<reference evidence="1 2" key="1">
    <citation type="submission" date="2018-03" db="EMBL/GenBank/DDBJ databases">
        <title>Genomic Encyclopedia of Archaeal and Bacterial Type Strains, Phase II (KMG-II): from individual species to whole genera.</title>
        <authorList>
            <person name="Goeker M."/>
        </authorList>
    </citation>
    <scope>NUCLEOTIDE SEQUENCE [LARGE SCALE GENOMIC DNA]</scope>
    <source>
        <strain evidence="1 2">DSM 18107</strain>
    </source>
</reference>
<dbReference type="AlphaFoldDB" id="A0A2P8GH45"/>
<organism evidence="1 2">
    <name type="scientific">Chitinophaga ginsengisoli</name>
    <dbReference type="NCBI Taxonomy" id="363837"/>
    <lineage>
        <taxon>Bacteria</taxon>
        <taxon>Pseudomonadati</taxon>
        <taxon>Bacteroidota</taxon>
        <taxon>Chitinophagia</taxon>
        <taxon>Chitinophagales</taxon>
        <taxon>Chitinophagaceae</taxon>
        <taxon>Chitinophaga</taxon>
    </lineage>
</organism>
<evidence type="ECO:0000313" key="2">
    <source>
        <dbReference type="Proteomes" id="UP000240978"/>
    </source>
</evidence>
<keyword evidence="2" id="KW-1185">Reference proteome</keyword>
<evidence type="ECO:0000313" key="1">
    <source>
        <dbReference type="EMBL" id="PSL33293.1"/>
    </source>
</evidence>
<name>A0A2P8GH45_9BACT</name>
<protein>
    <submittedName>
        <fullName evidence="1">Uncharacterized protein</fullName>
    </submittedName>
</protein>